<proteinExistence type="predicted"/>
<evidence type="ECO:0000256" key="1">
    <source>
        <dbReference type="SAM" id="MobiDB-lite"/>
    </source>
</evidence>
<comment type="caution">
    <text evidence="2">The sequence shown here is derived from an EMBL/GenBank/DDBJ whole genome shotgun (WGS) entry which is preliminary data.</text>
</comment>
<feature type="region of interest" description="Disordered" evidence="1">
    <location>
        <begin position="151"/>
        <end position="175"/>
    </location>
</feature>
<evidence type="ECO:0000313" key="2">
    <source>
        <dbReference type="EMBL" id="GAA1759384.1"/>
    </source>
</evidence>
<sequence>MGPVVIDSNIAHGSDPEAVDPGDVIDAGIQHEAVLGKALEARPADRVGSRTQPPRRDGVDIGLDDYRHGQVLGELPVTRHAPGVRQSVDPELDVIELTAQGVRDPCRCALAGLRLVGVVDDDLVDRDPFEGIAQDRVAEVLSVVMVGPSLSSGRGVPGHRGEDSRGAHASGTMAP</sequence>
<evidence type="ECO:0000313" key="3">
    <source>
        <dbReference type="Proteomes" id="UP001501475"/>
    </source>
</evidence>
<protein>
    <submittedName>
        <fullName evidence="2">Uncharacterized protein</fullName>
    </submittedName>
</protein>
<dbReference type="Proteomes" id="UP001501475">
    <property type="component" value="Unassembled WGS sequence"/>
</dbReference>
<dbReference type="EMBL" id="BAAAPN010000045">
    <property type="protein sequence ID" value="GAA1759384.1"/>
    <property type="molecule type" value="Genomic_DNA"/>
</dbReference>
<keyword evidence="3" id="KW-1185">Reference proteome</keyword>
<organism evidence="2 3">
    <name type="scientific">Nostocoides vanveenii</name>
    <dbReference type="NCBI Taxonomy" id="330835"/>
    <lineage>
        <taxon>Bacteria</taxon>
        <taxon>Bacillati</taxon>
        <taxon>Actinomycetota</taxon>
        <taxon>Actinomycetes</taxon>
        <taxon>Micrococcales</taxon>
        <taxon>Intrasporangiaceae</taxon>
        <taxon>Nostocoides</taxon>
    </lineage>
</organism>
<feature type="region of interest" description="Disordered" evidence="1">
    <location>
        <begin position="40"/>
        <end position="62"/>
    </location>
</feature>
<accession>A0ABP4WRD0</accession>
<gene>
    <name evidence="2" type="ORF">GCM10009810_18580</name>
</gene>
<reference evidence="3" key="1">
    <citation type="journal article" date="2019" name="Int. J. Syst. Evol. Microbiol.">
        <title>The Global Catalogue of Microorganisms (GCM) 10K type strain sequencing project: providing services to taxonomists for standard genome sequencing and annotation.</title>
        <authorList>
            <consortium name="The Broad Institute Genomics Platform"/>
            <consortium name="The Broad Institute Genome Sequencing Center for Infectious Disease"/>
            <person name="Wu L."/>
            <person name="Ma J."/>
        </authorList>
    </citation>
    <scope>NUCLEOTIDE SEQUENCE [LARGE SCALE GENOMIC DNA]</scope>
    <source>
        <strain evidence="3">JCM 15591</strain>
    </source>
</reference>
<name>A0ABP4WRD0_9MICO</name>